<sequence length="163" mass="17720">MSQVHLHLLITHLPVFGSILGALVLGYGLWANSDQTKNAAYFLFIISAIGASIAYATGEGAEDTVEKIQGVSKNLIDQHEDAAVYALISFIVLGIMSVIAFVITRYKTSLVRYISMIIFILSLISFGLAARTGYLGGQIRHTEISNGTLQNNRTGEARQKDDD</sequence>
<dbReference type="InterPro" id="IPR019251">
    <property type="entry name" value="DUF2231_TM"/>
</dbReference>
<reference evidence="3 4" key="1">
    <citation type="submission" date="2016-04" db="EMBL/GenBank/DDBJ databases">
        <authorList>
            <person name="Chen L."/>
            <person name="Zhuang W."/>
            <person name="Wang G."/>
        </authorList>
    </citation>
    <scope>NUCLEOTIDE SEQUENCE [LARGE SCALE GENOMIC DNA]</scope>
    <source>
        <strain evidence="4">GR20</strain>
    </source>
</reference>
<organism evidence="3 4">
    <name type="scientific">Niastella koreensis</name>
    <dbReference type="NCBI Taxonomy" id="354356"/>
    <lineage>
        <taxon>Bacteria</taxon>
        <taxon>Pseudomonadati</taxon>
        <taxon>Bacteroidota</taxon>
        <taxon>Chitinophagia</taxon>
        <taxon>Chitinophagales</taxon>
        <taxon>Chitinophagaceae</taxon>
        <taxon>Niastella</taxon>
    </lineage>
</organism>
<feature type="transmembrane region" description="Helical" evidence="1">
    <location>
        <begin position="39"/>
        <end position="57"/>
    </location>
</feature>
<comment type="caution">
    <text evidence="3">The sequence shown here is derived from an EMBL/GenBank/DDBJ whole genome shotgun (WGS) entry which is preliminary data.</text>
</comment>
<protein>
    <recommendedName>
        <fullName evidence="2">DUF2231 domain-containing protein</fullName>
    </recommendedName>
</protein>
<accession>A0ABX3NZ77</accession>
<keyword evidence="1" id="KW-0812">Transmembrane</keyword>
<evidence type="ECO:0000313" key="4">
    <source>
        <dbReference type="Proteomes" id="UP000192277"/>
    </source>
</evidence>
<feature type="transmembrane region" description="Helical" evidence="1">
    <location>
        <begin position="110"/>
        <end position="130"/>
    </location>
</feature>
<gene>
    <name evidence="3" type="ORF">A4D02_27650</name>
</gene>
<keyword evidence="1" id="KW-0472">Membrane</keyword>
<keyword evidence="1" id="KW-1133">Transmembrane helix</keyword>
<feature type="transmembrane region" description="Helical" evidence="1">
    <location>
        <begin position="6"/>
        <end position="27"/>
    </location>
</feature>
<name>A0ABX3NZ77_9BACT</name>
<evidence type="ECO:0000313" key="3">
    <source>
        <dbReference type="EMBL" id="OQP50206.1"/>
    </source>
</evidence>
<proteinExistence type="predicted"/>
<dbReference type="EMBL" id="LWBO01000007">
    <property type="protein sequence ID" value="OQP50206.1"/>
    <property type="molecule type" value="Genomic_DNA"/>
</dbReference>
<feature type="domain" description="DUF2231" evidence="2">
    <location>
        <begin position="6"/>
        <end position="139"/>
    </location>
</feature>
<dbReference type="Proteomes" id="UP000192277">
    <property type="component" value="Unassembled WGS sequence"/>
</dbReference>
<evidence type="ECO:0000259" key="2">
    <source>
        <dbReference type="Pfam" id="PF09990"/>
    </source>
</evidence>
<dbReference type="Pfam" id="PF09990">
    <property type="entry name" value="DUF2231"/>
    <property type="match status" value="1"/>
</dbReference>
<feature type="transmembrane region" description="Helical" evidence="1">
    <location>
        <begin position="82"/>
        <end position="103"/>
    </location>
</feature>
<dbReference type="RefSeq" id="WP_014219532.1">
    <property type="nucleotide sequence ID" value="NZ_LWBO01000007.1"/>
</dbReference>
<evidence type="ECO:0000256" key="1">
    <source>
        <dbReference type="SAM" id="Phobius"/>
    </source>
</evidence>
<keyword evidence="4" id="KW-1185">Reference proteome</keyword>